<evidence type="ECO:0000313" key="2">
    <source>
        <dbReference type="EnsemblMetazoa" id="ASIC009523-PA"/>
    </source>
</evidence>
<organism evidence="1">
    <name type="scientific">Anopheles sinensis</name>
    <name type="common">Mosquito</name>
    <dbReference type="NCBI Taxonomy" id="74873"/>
    <lineage>
        <taxon>Eukaryota</taxon>
        <taxon>Metazoa</taxon>
        <taxon>Ecdysozoa</taxon>
        <taxon>Arthropoda</taxon>
        <taxon>Hexapoda</taxon>
        <taxon>Insecta</taxon>
        <taxon>Pterygota</taxon>
        <taxon>Neoptera</taxon>
        <taxon>Endopterygota</taxon>
        <taxon>Diptera</taxon>
        <taxon>Nematocera</taxon>
        <taxon>Culicoidea</taxon>
        <taxon>Culicidae</taxon>
        <taxon>Anophelinae</taxon>
        <taxon>Anopheles</taxon>
    </lineage>
</organism>
<protein>
    <submittedName>
        <fullName evidence="1 2">Uncharacterized protein</fullName>
    </submittedName>
</protein>
<dbReference type="EMBL" id="ATLV01017175">
    <property type="status" value="NOT_ANNOTATED_CDS"/>
    <property type="molecule type" value="Genomic_DNA"/>
</dbReference>
<gene>
    <name evidence="1" type="ORF">ZHAS_00009523</name>
</gene>
<name>A0A084VVG1_ANOSI</name>
<evidence type="ECO:0000313" key="1">
    <source>
        <dbReference type="EMBL" id="KFB41955.1"/>
    </source>
</evidence>
<proteinExistence type="predicted"/>
<keyword evidence="3" id="KW-1185">Reference proteome</keyword>
<dbReference type="AlphaFoldDB" id="A0A084VVG1"/>
<accession>A0A084VVG1</accession>
<sequence length="63" mass="7074">MAQRSIIDRPGLTSPLLGRWGTLGGDGDGAVMEERSMKTEDIETRSSSVWMRNVRVQIQPDRE</sequence>
<dbReference type="Proteomes" id="UP000030765">
    <property type="component" value="Unassembled WGS sequence"/>
</dbReference>
<dbReference type="VEuPathDB" id="VectorBase:ASIC009523"/>
<reference evidence="1 3" key="1">
    <citation type="journal article" date="2014" name="BMC Genomics">
        <title>Genome sequence of Anopheles sinensis provides insight into genetics basis of mosquito competence for malaria parasites.</title>
        <authorList>
            <person name="Zhou D."/>
            <person name="Zhang D."/>
            <person name="Ding G."/>
            <person name="Shi L."/>
            <person name="Hou Q."/>
            <person name="Ye Y."/>
            <person name="Xu Y."/>
            <person name="Zhou H."/>
            <person name="Xiong C."/>
            <person name="Li S."/>
            <person name="Yu J."/>
            <person name="Hong S."/>
            <person name="Yu X."/>
            <person name="Zou P."/>
            <person name="Chen C."/>
            <person name="Chang X."/>
            <person name="Wang W."/>
            <person name="Lv Y."/>
            <person name="Sun Y."/>
            <person name="Ma L."/>
            <person name="Shen B."/>
            <person name="Zhu C."/>
        </authorList>
    </citation>
    <scope>NUCLEOTIDE SEQUENCE [LARGE SCALE GENOMIC DNA]</scope>
</reference>
<evidence type="ECO:0000313" key="3">
    <source>
        <dbReference type="Proteomes" id="UP000030765"/>
    </source>
</evidence>
<dbReference type="EnsemblMetazoa" id="ASIC009523-RA">
    <property type="protein sequence ID" value="ASIC009523-PA"/>
    <property type="gene ID" value="ASIC009523"/>
</dbReference>
<dbReference type="EMBL" id="KE525157">
    <property type="protein sequence ID" value="KFB41955.1"/>
    <property type="molecule type" value="Genomic_DNA"/>
</dbReference>
<reference evidence="2" key="2">
    <citation type="submission" date="2020-05" db="UniProtKB">
        <authorList>
            <consortium name="EnsemblMetazoa"/>
        </authorList>
    </citation>
    <scope>IDENTIFICATION</scope>
</reference>